<dbReference type="NCBIfam" id="TIGR01414">
    <property type="entry name" value="autotrans_barl"/>
    <property type="match status" value="1"/>
</dbReference>
<dbReference type="SUPFAM" id="SSF103515">
    <property type="entry name" value="Autotransporter"/>
    <property type="match status" value="1"/>
</dbReference>
<dbReference type="RefSeq" id="WP_026500368.1">
    <property type="nucleotide sequence ID" value="NZ_UFTD01000001.1"/>
</dbReference>
<dbReference type="InterPro" id="IPR011050">
    <property type="entry name" value="Pectin_lyase_fold/virulence"/>
</dbReference>
<dbReference type="InterPro" id="IPR006315">
    <property type="entry name" value="OM_autotransptr_brl_dom"/>
</dbReference>
<name>A0A336NBS7_BARGR</name>
<protein>
    <submittedName>
        <fullName evidence="4">Type V secretory pathway, adhesin AidA</fullName>
    </submittedName>
</protein>
<sequence>MCKKYIYKKNFLLCTIAGTFIFSHFAPTYANRQPPEIISEFKLEKGEEKTLNNVFIRNGLSAVHASEKAIATITNSTIHSASFAFAVSQGGRINAKEVKANALYTGLSISNGIINIEDSFIESKKQSGIVFHSILDVFVKDGEEVINKAILNNTKLLVKNGVGILGPSSSKSVAEVQLRNSEIRSDVLLQNNVKKKTDSDPHPVTFVLTADNSIMEGRARTLAVNTTVFNLNNNSKWYLNVSQYDINRDFSSFNYALHDIKQRALSTVSVLNFNNSSIVFNAPHRLAKGQYQTLSVGRTIEIPKPHENRDSAIKTVYNATGNARIYFNTEWSDGLKREQQKTDRLLVHGDVSGTTTISFNSLSKGESSKEEASIPANMRGLSLIQVSGKTDENAFKLANGYVTIGSLPYKYVLNAYGPTSRLGEAESTQSHLGKVTQQSQEKSSKTDTTPVVLGGVVLKIEDNIKGESTANSEQIGSTQNHLRENQNFWDFRLQSATLDDEGKIRALVPQVASYLSMPSALFSAGLADVNNQNTLLNTIQKTGFEKKNHKNKGIFFSTYGNKMTLSSHRTPLQYGYGADIHYAALQAGFTLVALEDQNITTNFGLFGTYGKLAFTPKDMEGADKSTLNKWSIAAYSGLRHNNGTYIHALFSYGMLKGDITTALIGKTAELKNADTFSASATIGQKFETSTKGLIFEPQAQVVYQRLMLGTLSDVDGFDVDMGNPHQYLVRVGGRLTQTTISIEKGSILSLYGKLNIIKAFSNNDTIQIGESFHFDSMGASVEGGLGVNAQLSQNIALHADVNYQHKLQKTGISGASFSGGIRYQF</sequence>
<dbReference type="InterPro" id="IPR036709">
    <property type="entry name" value="Autotransporte_beta_dom_sf"/>
</dbReference>
<feature type="signal peptide" evidence="2">
    <location>
        <begin position="1"/>
        <end position="30"/>
    </location>
</feature>
<feature type="compositionally biased region" description="Polar residues" evidence="1">
    <location>
        <begin position="426"/>
        <end position="447"/>
    </location>
</feature>
<organism evidence="4 5">
    <name type="scientific">Bartonella grahamii</name>
    <dbReference type="NCBI Taxonomy" id="33045"/>
    <lineage>
        <taxon>Bacteria</taxon>
        <taxon>Pseudomonadati</taxon>
        <taxon>Pseudomonadota</taxon>
        <taxon>Alphaproteobacteria</taxon>
        <taxon>Hyphomicrobiales</taxon>
        <taxon>Bartonellaceae</taxon>
        <taxon>Bartonella</taxon>
    </lineage>
</organism>
<dbReference type="AlphaFoldDB" id="A0A336NBS7"/>
<dbReference type="SUPFAM" id="SSF51126">
    <property type="entry name" value="Pectin lyase-like"/>
    <property type="match status" value="1"/>
</dbReference>
<dbReference type="Proteomes" id="UP000253846">
    <property type="component" value="Unassembled WGS sequence"/>
</dbReference>
<gene>
    <name evidence="4" type="ORF">NCTC12860_00345</name>
</gene>
<evidence type="ECO:0000313" key="4">
    <source>
        <dbReference type="EMBL" id="SSZ39149.1"/>
    </source>
</evidence>
<proteinExistence type="predicted"/>
<dbReference type="Gene3D" id="2.40.128.130">
    <property type="entry name" value="Autotransporter beta-domain"/>
    <property type="match status" value="1"/>
</dbReference>
<feature type="chain" id="PRO_5016316299" evidence="2">
    <location>
        <begin position="31"/>
        <end position="825"/>
    </location>
</feature>
<evidence type="ECO:0000256" key="2">
    <source>
        <dbReference type="SAM" id="SignalP"/>
    </source>
</evidence>
<dbReference type="GO" id="GO:0019867">
    <property type="term" value="C:outer membrane"/>
    <property type="evidence" value="ECO:0007669"/>
    <property type="project" value="InterPro"/>
</dbReference>
<accession>A0A336NBS7</accession>
<feature type="region of interest" description="Disordered" evidence="1">
    <location>
        <begin position="424"/>
        <end position="447"/>
    </location>
</feature>
<dbReference type="PROSITE" id="PS51208">
    <property type="entry name" value="AUTOTRANSPORTER"/>
    <property type="match status" value="1"/>
</dbReference>
<dbReference type="InterPro" id="IPR005546">
    <property type="entry name" value="Autotransporte_beta"/>
</dbReference>
<evidence type="ECO:0000256" key="1">
    <source>
        <dbReference type="SAM" id="MobiDB-lite"/>
    </source>
</evidence>
<dbReference type="InterPro" id="IPR012332">
    <property type="entry name" value="Autotransporter_pectin_lyase_C"/>
</dbReference>
<keyword evidence="2" id="KW-0732">Signal</keyword>
<dbReference type="EMBL" id="UFTD01000001">
    <property type="protein sequence ID" value="SSZ39149.1"/>
    <property type="molecule type" value="Genomic_DNA"/>
</dbReference>
<evidence type="ECO:0000259" key="3">
    <source>
        <dbReference type="PROSITE" id="PS51208"/>
    </source>
</evidence>
<evidence type="ECO:0000313" key="5">
    <source>
        <dbReference type="Proteomes" id="UP000253846"/>
    </source>
</evidence>
<reference evidence="4 5" key="1">
    <citation type="submission" date="2018-06" db="EMBL/GenBank/DDBJ databases">
        <authorList>
            <consortium name="Pathogen Informatics"/>
            <person name="Doyle S."/>
        </authorList>
    </citation>
    <scope>NUCLEOTIDE SEQUENCE [LARGE SCALE GENOMIC DNA]</scope>
    <source>
        <strain evidence="4 5">NCTC12860</strain>
    </source>
</reference>
<feature type="domain" description="Autotransporter" evidence="3">
    <location>
        <begin position="547"/>
        <end position="825"/>
    </location>
</feature>
<dbReference type="Gene3D" id="2.160.20.20">
    <property type="match status" value="1"/>
</dbReference>
<dbReference type="SMART" id="SM00869">
    <property type="entry name" value="Autotransporter"/>
    <property type="match status" value="1"/>
</dbReference>
<dbReference type="Pfam" id="PF03797">
    <property type="entry name" value="Autotransporter"/>
    <property type="match status" value="1"/>
</dbReference>